<name>A0ABV3G853_MICGL</name>
<dbReference type="SUPFAM" id="SSF54909">
    <property type="entry name" value="Dimeric alpha+beta barrel"/>
    <property type="match status" value="1"/>
</dbReference>
<evidence type="ECO:0000313" key="2">
    <source>
        <dbReference type="Proteomes" id="UP001551675"/>
    </source>
</evidence>
<keyword evidence="2" id="KW-1185">Reference proteome</keyword>
<evidence type="ECO:0000313" key="1">
    <source>
        <dbReference type="EMBL" id="MEV0967818.1"/>
    </source>
</evidence>
<gene>
    <name evidence="1" type="ORF">AB0I59_04225</name>
</gene>
<accession>A0ABV3G853</accession>
<reference evidence="1 2" key="1">
    <citation type="submission" date="2024-06" db="EMBL/GenBank/DDBJ databases">
        <title>The Natural Products Discovery Center: Release of the First 8490 Sequenced Strains for Exploring Actinobacteria Biosynthetic Diversity.</title>
        <authorList>
            <person name="Kalkreuter E."/>
            <person name="Kautsar S.A."/>
            <person name="Yang D."/>
            <person name="Bader C.D."/>
            <person name="Teijaro C.N."/>
            <person name="Fluegel L."/>
            <person name="Davis C.M."/>
            <person name="Simpson J.R."/>
            <person name="Lauterbach L."/>
            <person name="Steele A.D."/>
            <person name="Gui C."/>
            <person name="Meng S."/>
            <person name="Li G."/>
            <person name="Viehrig K."/>
            <person name="Ye F."/>
            <person name="Su P."/>
            <person name="Kiefer A.F."/>
            <person name="Nichols A."/>
            <person name="Cepeda A.J."/>
            <person name="Yan W."/>
            <person name="Fan B."/>
            <person name="Jiang Y."/>
            <person name="Adhikari A."/>
            <person name="Zheng C.-J."/>
            <person name="Schuster L."/>
            <person name="Cowan T.M."/>
            <person name="Smanski M.J."/>
            <person name="Chevrette M.G."/>
            <person name="De Carvalho L.P.S."/>
            <person name="Shen B."/>
        </authorList>
    </citation>
    <scope>NUCLEOTIDE SEQUENCE [LARGE SCALE GENOMIC DNA]</scope>
    <source>
        <strain evidence="1 2">NPDC050100</strain>
    </source>
</reference>
<evidence type="ECO:0008006" key="3">
    <source>
        <dbReference type="Google" id="ProtNLM"/>
    </source>
</evidence>
<dbReference type="Proteomes" id="UP001551675">
    <property type="component" value="Unassembled WGS sequence"/>
</dbReference>
<dbReference type="Gene3D" id="3.30.70.100">
    <property type="match status" value="1"/>
</dbReference>
<dbReference type="RefSeq" id="WP_061257454.1">
    <property type="nucleotide sequence ID" value="NZ_JBFALK010000002.1"/>
</dbReference>
<protein>
    <recommendedName>
        <fullName evidence="3">YdhR family protein</fullName>
    </recommendedName>
</protein>
<dbReference type="EMBL" id="JBFALK010000002">
    <property type="protein sequence ID" value="MEV0967818.1"/>
    <property type="molecule type" value="Genomic_DNA"/>
</dbReference>
<dbReference type="InterPro" id="IPR011008">
    <property type="entry name" value="Dimeric_a/b-barrel"/>
</dbReference>
<proteinExistence type="predicted"/>
<organism evidence="1 2">
    <name type="scientific">Microtetraspora glauca</name>
    <dbReference type="NCBI Taxonomy" id="1996"/>
    <lineage>
        <taxon>Bacteria</taxon>
        <taxon>Bacillati</taxon>
        <taxon>Actinomycetota</taxon>
        <taxon>Actinomycetes</taxon>
        <taxon>Streptosporangiales</taxon>
        <taxon>Streptosporangiaceae</taxon>
        <taxon>Microtetraspora</taxon>
    </lineage>
</organism>
<sequence length="113" mass="12490">MYVSIVAWDLSRSAQTVDSLREYLRDYAVDAYSLLDGMRLKLWFANPDRQVWGAIYLWDSAAHMDGPARVSRAVELIGYPPTSVGVFELEAVAEGRSAYEALAGLGRAMSGDI</sequence>
<comment type="caution">
    <text evidence="1">The sequence shown here is derived from an EMBL/GenBank/DDBJ whole genome shotgun (WGS) entry which is preliminary data.</text>
</comment>